<feature type="domain" description="VWFA" evidence="7">
    <location>
        <begin position="130"/>
        <end position="295"/>
    </location>
</feature>
<dbReference type="HOGENOM" id="CLU_006228_1_0_1"/>
<evidence type="ECO:0000256" key="4">
    <source>
        <dbReference type="PROSITE-ProRule" id="PRU00175"/>
    </source>
</evidence>
<feature type="compositionally biased region" description="Acidic residues" evidence="5">
    <location>
        <begin position="1145"/>
        <end position="1158"/>
    </location>
</feature>
<protein>
    <recommendedName>
        <fullName evidence="10">RING-type domain-containing protein</fullName>
    </recommendedName>
</protein>
<dbReference type="Gene3D" id="3.40.50.410">
    <property type="entry name" value="von Willebrand factor, type A domain"/>
    <property type="match status" value="2"/>
</dbReference>
<organism evidence="8 9">
    <name type="scientific">Leersia perrieri</name>
    <dbReference type="NCBI Taxonomy" id="77586"/>
    <lineage>
        <taxon>Eukaryota</taxon>
        <taxon>Viridiplantae</taxon>
        <taxon>Streptophyta</taxon>
        <taxon>Embryophyta</taxon>
        <taxon>Tracheophyta</taxon>
        <taxon>Spermatophyta</taxon>
        <taxon>Magnoliopsida</taxon>
        <taxon>Liliopsida</taxon>
        <taxon>Poales</taxon>
        <taxon>Poaceae</taxon>
        <taxon>BOP clade</taxon>
        <taxon>Oryzoideae</taxon>
        <taxon>Oryzeae</taxon>
        <taxon>Oryzinae</taxon>
        <taxon>Leersia</taxon>
    </lineage>
</organism>
<dbReference type="PROSITE" id="PS50089">
    <property type="entry name" value="ZF_RING_2"/>
    <property type="match status" value="2"/>
</dbReference>
<dbReference type="InterPro" id="IPR032838">
    <property type="entry name" value="Vwaint_dom"/>
</dbReference>
<dbReference type="PANTHER" id="PTHR10579">
    <property type="entry name" value="CALCIUM-ACTIVATED CHLORIDE CHANNEL REGULATOR"/>
    <property type="match status" value="1"/>
</dbReference>
<dbReference type="AlphaFoldDB" id="A0A0D9XKE0"/>
<dbReference type="SUPFAM" id="SSF53300">
    <property type="entry name" value="vWA-like"/>
    <property type="match status" value="2"/>
</dbReference>
<dbReference type="InterPro" id="IPR002035">
    <property type="entry name" value="VWF_A"/>
</dbReference>
<dbReference type="Gene3D" id="3.30.40.10">
    <property type="entry name" value="Zinc/RING finger domain, C3HC4 (zinc finger)"/>
    <property type="match status" value="2"/>
</dbReference>
<dbReference type="InterPro" id="IPR051266">
    <property type="entry name" value="CLCR"/>
</dbReference>
<dbReference type="Pfam" id="PF00092">
    <property type="entry name" value="VWA"/>
    <property type="match status" value="1"/>
</dbReference>
<evidence type="ECO:0000259" key="6">
    <source>
        <dbReference type="PROSITE" id="PS50089"/>
    </source>
</evidence>
<evidence type="ECO:0000313" key="8">
    <source>
        <dbReference type="EnsemblPlants" id="LPERR10G09140.1"/>
    </source>
</evidence>
<evidence type="ECO:0000256" key="3">
    <source>
        <dbReference type="ARBA" id="ARBA00022833"/>
    </source>
</evidence>
<dbReference type="InterPro" id="IPR036465">
    <property type="entry name" value="vWFA_dom_sf"/>
</dbReference>
<name>A0A0D9XKE0_9ORYZ</name>
<proteinExistence type="predicted"/>
<dbReference type="PANTHER" id="PTHR10579:SF132">
    <property type="entry name" value="OS10G0464800 PROTEIN"/>
    <property type="match status" value="1"/>
</dbReference>
<evidence type="ECO:0000259" key="7">
    <source>
        <dbReference type="PROSITE" id="PS50234"/>
    </source>
</evidence>
<dbReference type="SMART" id="SM00327">
    <property type="entry name" value="VWA"/>
    <property type="match status" value="2"/>
</dbReference>
<dbReference type="InterPro" id="IPR001841">
    <property type="entry name" value="Znf_RING"/>
</dbReference>
<dbReference type="PROSITE" id="PS50234">
    <property type="entry name" value="VWFA"/>
    <property type="match status" value="2"/>
</dbReference>
<sequence>MSKSYTLVLPPHRNEPNRTEEGLVKSRMESGPCGICHGDMRRVAAGAGAGDDVFTAECSHQFHFRCISGTVARGRIACPLCHARWREFPSFRAKDAPPAASASASASRPFFRPVEPRVFDDDEPLAMGFVIDNLSPCDRLCVISFSSGANRLMRLSRMTDAGKAHAKRAVDSLAARGGTNIGAALRKAAKVLDDRLYRNSVDSVILLSDGQDTYTIPSRGGYGHVRDGGDANYDALVPPSFVTRTDGGRSTPVHAFGFGKDHDAAAMHTIAEATGGTFSFIENEAAIQDGFAQCIGGLLSVAVQELRLDVACLDAGVRVTGVKSGRYRCHVEEDGRAATVEVGELYADEERSFLVFVAVPRADAWDDDVTRLVEVWCSYRDMETGRTTTVAVAGDEAAVVLRPSRVEDYGGGEKSVEVEREIVRVEAIDDIAMARAAAERGEYGEAAEILRSRQRAVARSAAARGGDAMCSSLSGELREMRARVADRRRYELSGRAYVLAGLSSHAQQRATSRQVSGELSSSSSAASAAAALPMGITVSYVTPAMLDMLDRNPCAICLDEIAGGQAIFTAECSHTFHNRCIARNVAHGRRVCPLCNTTWHDLPTPAQPAAVSGDVDDPPLYADDDPVDAPVVGEQAAADGDAAAAMVIKTHCEHAAVARGPSRDNFALVVHAKAALAAAAAGEAQQRAPIDLVTVLDVSGSMEREKLALVKKAMGFVIDNLGPSDRLSVVAFSSYATRTTRLLRMSDTGKATAKRTVDTLVAGGGTNIGDGLRVAARDNYTHRRGRHADLVPASFTRSGGRVAPVHTFGFGADHDAAAMSAVAESTPGGTFSFVEDEAAIQDSFAQCVGGLLSVAAQDARIAVTCQSPGVRVGSIKSGLYASRLDADGRAASIDVGELYSGEERRFLLFVNVPTADAESTHLIKVTCTYKDTATGQTIDVAGDDAVINRPLEVTADADQTVSPEVERERVRVQAMEDIAAARAAAERGDHADAARTLRHRRQLMMECELVIGSAPDPTCAAMAEELVDLEAAVKDAPRYKRYGRASLLAGMSSHGLQRATGTQPKVGLLAAARGGDGRRRREDKLVEFAKRRSYTTEAMESMVSKSRRSRLQQMTTPVPPPQQEMSGSGGDQQRLQSKMRKRSEEEEEEEVENTDLLN</sequence>
<dbReference type="Pfam" id="PF17123">
    <property type="entry name" value="zf-RING_11"/>
    <property type="match status" value="1"/>
</dbReference>
<keyword evidence="9" id="KW-1185">Reference proteome</keyword>
<feature type="region of interest" description="Disordered" evidence="5">
    <location>
        <begin position="1096"/>
        <end position="1158"/>
    </location>
</feature>
<dbReference type="GO" id="GO:0008270">
    <property type="term" value="F:zinc ion binding"/>
    <property type="evidence" value="ECO:0007669"/>
    <property type="project" value="UniProtKB-KW"/>
</dbReference>
<evidence type="ECO:0000256" key="5">
    <source>
        <dbReference type="SAM" id="MobiDB-lite"/>
    </source>
</evidence>
<dbReference type="Pfam" id="PF00097">
    <property type="entry name" value="zf-C3HC4"/>
    <property type="match status" value="1"/>
</dbReference>
<feature type="domain" description="RING-type" evidence="6">
    <location>
        <begin position="554"/>
        <end position="596"/>
    </location>
</feature>
<evidence type="ECO:0000256" key="2">
    <source>
        <dbReference type="ARBA" id="ARBA00022771"/>
    </source>
</evidence>
<dbReference type="SMART" id="SM00184">
    <property type="entry name" value="RING"/>
    <property type="match status" value="2"/>
</dbReference>
<feature type="domain" description="RING-type" evidence="6">
    <location>
        <begin position="33"/>
        <end position="82"/>
    </location>
</feature>
<evidence type="ECO:0008006" key="10">
    <source>
        <dbReference type="Google" id="ProtNLM"/>
    </source>
</evidence>
<reference evidence="9" key="2">
    <citation type="submission" date="2013-12" db="EMBL/GenBank/DDBJ databases">
        <authorList>
            <person name="Yu Y."/>
            <person name="Lee S."/>
            <person name="de Baynast K."/>
            <person name="Wissotski M."/>
            <person name="Liu L."/>
            <person name="Talag J."/>
            <person name="Goicoechea J."/>
            <person name="Angelova A."/>
            <person name="Jetty R."/>
            <person name="Kudrna D."/>
            <person name="Golser W."/>
            <person name="Rivera L."/>
            <person name="Zhang J."/>
            <person name="Wing R."/>
        </authorList>
    </citation>
    <scope>NUCLEOTIDE SEQUENCE</scope>
</reference>
<dbReference type="Proteomes" id="UP000032180">
    <property type="component" value="Chromosome 10"/>
</dbReference>
<dbReference type="STRING" id="77586.A0A0D9XKE0"/>
<dbReference type="eggNOG" id="ENOG502RXR2">
    <property type="taxonomic scope" value="Eukaryota"/>
</dbReference>
<dbReference type="SUPFAM" id="SSF57850">
    <property type="entry name" value="RING/U-box"/>
    <property type="match status" value="2"/>
</dbReference>
<dbReference type="Gramene" id="LPERR10G09140.1">
    <property type="protein sequence ID" value="LPERR10G09140.1"/>
    <property type="gene ID" value="LPERR10G09140"/>
</dbReference>
<dbReference type="Pfam" id="PF14624">
    <property type="entry name" value="Vwaint"/>
    <property type="match status" value="2"/>
</dbReference>
<dbReference type="InterPro" id="IPR018957">
    <property type="entry name" value="Znf_C3HC4_RING-type"/>
</dbReference>
<dbReference type="InterPro" id="IPR013083">
    <property type="entry name" value="Znf_RING/FYVE/PHD"/>
</dbReference>
<keyword evidence="2 4" id="KW-0863">Zinc-finger</keyword>
<accession>A0A0D9XKE0</accession>
<evidence type="ECO:0000313" key="9">
    <source>
        <dbReference type="Proteomes" id="UP000032180"/>
    </source>
</evidence>
<keyword evidence="3" id="KW-0862">Zinc</keyword>
<feature type="region of interest" description="Disordered" evidence="5">
    <location>
        <begin position="1"/>
        <end position="20"/>
    </location>
</feature>
<reference evidence="8 9" key="1">
    <citation type="submission" date="2012-08" db="EMBL/GenBank/DDBJ databases">
        <title>Oryza genome evolution.</title>
        <authorList>
            <person name="Wing R.A."/>
        </authorList>
    </citation>
    <scope>NUCLEOTIDE SEQUENCE</scope>
</reference>
<dbReference type="EnsemblPlants" id="LPERR10G09140.1">
    <property type="protein sequence ID" value="LPERR10G09140.1"/>
    <property type="gene ID" value="LPERR10G09140"/>
</dbReference>
<feature type="domain" description="VWFA" evidence="7">
    <location>
        <begin position="691"/>
        <end position="809"/>
    </location>
</feature>
<keyword evidence="1" id="KW-0479">Metal-binding</keyword>
<evidence type="ECO:0000256" key="1">
    <source>
        <dbReference type="ARBA" id="ARBA00022723"/>
    </source>
</evidence>
<reference evidence="8" key="3">
    <citation type="submission" date="2015-04" db="UniProtKB">
        <authorList>
            <consortium name="EnsemblPlants"/>
        </authorList>
    </citation>
    <scope>IDENTIFICATION</scope>
</reference>
<dbReference type="Pfam" id="PF13768">
    <property type="entry name" value="VWA_3"/>
    <property type="match status" value="1"/>
</dbReference>